<sequence>MKKLGLLGKNISYSFSRNYFAEKFKKDGITNDFCYDNFDIQSINEFPEVLKNNPDLIGMNVTIPYKQDVVPFLDDLSDNAKEIGAVNTIKVSPEGKLIGHNTDYFGFTESLKPLLKSNHKKALILGTGGAAKAIAYGLNQLGIHFQYVSRKEAFGMITYNDLNSDTFDEYHIIVNCSPLGTFPNIENCPDIPYQYFTSKHIAYDLIYNPEKTTFLGKAEIQGATIKNGYEMLVLQAEKAWEIWNS</sequence>
<dbReference type="Gene3D" id="3.40.50.10860">
    <property type="entry name" value="Leucine Dehydrogenase, chain A, domain 1"/>
    <property type="match status" value="1"/>
</dbReference>
<keyword evidence="3" id="KW-0057">Aromatic amino acid biosynthesis</keyword>
<dbReference type="Proteomes" id="UP001500141">
    <property type="component" value="Unassembled WGS sequence"/>
</dbReference>
<dbReference type="RefSeq" id="WP_264544830.1">
    <property type="nucleotide sequence ID" value="NZ_BAABIP010000014.1"/>
</dbReference>
<dbReference type="PANTHER" id="PTHR21089">
    <property type="entry name" value="SHIKIMATE DEHYDROGENASE"/>
    <property type="match status" value="1"/>
</dbReference>
<feature type="domain" description="Shikimate dehydrogenase substrate binding N-terminal" evidence="4">
    <location>
        <begin position="6"/>
        <end position="89"/>
    </location>
</feature>
<accession>A0ABP8ZX01</accession>
<dbReference type="InterPro" id="IPR013708">
    <property type="entry name" value="Shikimate_DH-bd_N"/>
</dbReference>
<evidence type="ECO:0000256" key="2">
    <source>
        <dbReference type="ARBA" id="ARBA00023002"/>
    </source>
</evidence>
<evidence type="ECO:0000256" key="3">
    <source>
        <dbReference type="ARBA" id="ARBA00023141"/>
    </source>
</evidence>
<proteinExistence type="predicted"/>
<dbReference type="PANTHER" id="PTHR21089:SF1">
    <property type="entry name" value="BIFUNCTIONAL 3-DEHYDROQUINATE DEHYDRATASE_SHIKIMATE DEHYDROGENASE, CHLOROPLASTIC"/>
    <property type="match status" value="1"/>
</dbReference>
<dbReference type="CDD" id="cd01065">
    <property type="entry name" value="NAD_bind_Shikimate_DH"/>
    <property type="match status" value="1"/>
</dbReference>
<keyword evidence="3" id="KW-0028">Amino-acid biosynthesis</keyword>
<dbReference type="SUPFAM" id="SSF51735">
    <property type="entry name" value="NAD(P)-binding Rossmann-fold domains"/>
    <property type="match status" value="1"/>
</dbReference>
<protein>
    <submittedName>
        <fullName evidence="5">Shikimate dehydrogenase</fullName>
    </submittedName>
</protein>
<evidence type="ECO:0000313" key="5">
    <source>
        <dbReference type="EMBL" id="GAA4767052.1"/>
    </source>
</evidence>
<reference evidence="6" key="1">
    <citation type="journal article" date="2019" name="Int. J. Syst. Evol. Microbiol.">
        <title>The Global Catalogue of Microorganisms (GCM) 10K type strain sequencing project: providing services to taxonomists for standard genome sequencing and annotation.</title>
        <authorList>
            <consortium name="The Broad Institute Genomics Platform"/>
            <consortium name="The Broad Institute Genome Sequencing Center for Infectious Disease"/>
            <person name="Wu L."/>
            <person name="Ma J."/>
        </authorList>
    </citation>
    <scope>NUCLEOTIDE SEQUENCE [LARGE SCALE GENOMIC DNA]</scope>
    <source>
        <strain evidence="6">JCM 18198</strain>
    </source>
</reference>
<dbReference type="InterPro" id="IPR046346">
    <property type="entry name" value="Aminoacid_DH-like_N_sf"/>
</dbReference>
<evidence type="ECO:0000259" key="4">
    <source>
        <dbReference type="Pfam" id="PF08501"/>
    </source>
</evidence>
<dbReference type="SUPFAM" id="SSF53223">
    <property type="entry name" value="Aminoacid dehydrogenase-like, N-terminal domain"/>
    <property type="match status" value="1"/>
</dbReference>
<evidence type="ECO:0000313" key="6">
    <source>
        <dbReference type="Proteomes" id="UP001500141"/>
    </source>
</evidence>
<comment type="pathway">
    <text evidence="1">Metabolic intermediate biosynthesis; chorismate biosynthesis; chorismate from D-erythrose 4-phosphate and phosphoenolpyruvate: step 4/7.</text>
</comment>
<dbReference type="Gene3D" id="3.40.50.720">
    <property type="entry name" value="NAD(P)-binding Rossmann-like Domain"/>
    <property type="match status" value="1"/>
</dbReference>
<keyword evidence="6" id="KW-1185">Reference proteome</keyword>
<dbReference type="Pfam" id="PF08501">
    <property type="entry name" value="Shikimate_dh_N"/>
    <property type="match status" value="1"/>
</dbReference>
<dbReference type="InterPro" id="IPR036291">
    <property type="entry name" value="NAD(P)-bd_dom_sf"/>
</dbReference>
<name>A0ABP8ZX01_9FLAO</name>
<evidence type="ECO:0000256" key="1">
    <source>
        <dbReference type="ARBA" id="ARBA00004871"/>
    </source>
</evidence>
<organism evidence="5 6">
    <name type="scientific">Flavobacterium hankyongi</name>
    <dbReference type="NCBI Taxonomy" id="1176532"/>
    <lineage>
        <taxon>Bacteria</taxon>
        <taxon>Pseudomonadati</taxon>
        <taxon>Bacteroidota</taxon>
        <taxon>Flavobacteriia</taxon>
        <taxon>Flavobacteriales</taxon>
        <taxon>Flavobacteriaceae</taxon>
        <taxon>Flavobacterium</taxon>
    </lineage>
</organism>
<dbReference type="EMBL" id="BAABIP010000014">
    <property type="protein sequence ID" value="GAA4767052.1"/>
    <property type="molecule type" value="Genomic_DNA"/>
</dbReference>
<dbReference type="InterPro" id="IPR022893">
    <property type="entry name" value="Shikimate_DH_fam"/>
</dbReference>
<keyword evidence="2" id="KW-0560">Oxidoreductase</keyword>
<gene>
    <name evidence="5" type="ORF">GCM10023230_16010</name>
</gene>
<comment type="caution">
    <text evidence="5">The sequence shown here is derived from an EMBL/GenBank/DDBJ whole genome shotgun (WGS) entry which is preliminary data.</text>
</comment>